<gene>
    <name evidence="6" type="ORF">B0H15DRAFT_901941</name>
</gene>
<organism evidence="6 7">
    <name type="scientific">Mycena belliarum</name>
    <dbReference type="NCBI Taxonomy" id="1033014"/>
    <lineage>
        <taxon>Eukaryota</taxon>
        <taxon>Fungi</taxon>
        <taxon>Dikarya</taxon>
        <taxon>Basidiomycota</taxon>
        <taxon>Agaricomycotina</taxon>
        <taxon>Agaricomycetes</taxon>
        <taxon>Agaricomycetidae</taxon>
        <taxon>Agaricales</taxon>
        <taxon>Marasmiineae</taxon>
        <taxon>Mycenaceae</taxon>
        <taxon>Mycena</taxon>
    </lineage>
</organism>
<evidence type="ECO:0000313" key="6">
    <source>
        <dbReference type="EMBL" id="KAJ7097974.1"/>
    </source>
</evidence>
<dbReference type="GO" id="GO:0042273">
    <property type="term" value="P:ribosomal large subunit biogenesis"/>
    <property type="evidence" value="ECO:0007669"/>
    <property type="project" value="InterPro"/>
</dbReference>
<reference evidence="6" key="1">
    <citation type="submission" date="2023-03" db="EMBL/GenBank/DDBJ databases">
        <title>Massive genome expansion in bonnet fungi (Mycena s.s.) driven by repeated elements and novel gene families across ecological guilds.</title>
        <authorList>
            <consortium name="Lawrence Berkeley National Laboratory"/>
            <person name="Harder C.B."/>
            <person name="Miyauchi S."/>
            <person name="Viragh M."/>
            <person name="Kuo A."/>
            <person name="Thoen E."/>
            <person name="Andreopoulos B."/>
            <person name="Lu D."/>
            <person name="Skrede I."/>
            <person name="Drula E."/>
            <person name="Henrissat B."/>
            <person name="Morin E."/>
            <person name="Kohler A."/>
            <person name="Barry K."/>
            <person name="LaButti K."/>
            <person name="Morin E."/>
            <person name="Salamov A."/>
            <person name="Lipzen A."/>
            <person name="Mereny Z."/>
            <person name="Hegedus B."/>
            <person name="Baldrian P."/>
            <person name="Stursova M."/>
            <person name="Weitz H."/>
            <person name="Taylor A."/>
            <person name="Grigoriev I.V."/>
            <person name="Nagy L.G."/>
            <person name="Martin F."/>
            <person name="Kauserud H."/>
        </authorList>
    </citation>
    <scope>NUCLEOTIDE SEQUENCE</scope>
    <source>
        <strain evidence="6">CBHHK173m</strain>
    </source>
</reference>
<dbReference type="Proteomes" id="UP001222325">
    <property type="component" value="Unassembled WGS sequence"/>
</dbReference>
<keyword evidence="7" id="KW-1185">Reference proteome</keyword>
<dbReference type="PANTHER" id="PTHR16038:SF4">
    <property type="entry name" value="WD REPEAT-CONTAINING PROTEIN 74"/>
    <property type="match status" value="1"/>
</dbReference>
<dbReference type="InterPro" id="IPR037379">
    <property type="entry name" value="WDR74/Nsa1"/>
</dbReference>
<dbReference type="InterPro" id="IPR036322">
    <property type="entry name" value="WD40_repeat_dom_sf"/>
</dbReference>
<comment type="subunit">
    <text evidence="3">Component of the pre-66S ribosomal particle.</text>
</comment>
<dbReference type="InterPro" id="IPR015943">
    <property type="entry name" value="WD40/YVTN_repeat-like_dom_sf"/>
</dbReference>
<evidence type="ECO:0000256" key="4">
    <source>
        <dbReference type="ARBA" id="ARBA00014234"/>
    </source>
</evidence>
<dbReference type="GO" id="GO:0005730">
    <property type="term" value="C:nucleolus"/>
    <property type="evidence" value="ECO:0007669"/>
    <property type="project" value="InterPro"/>
</dbReference>
<feature type="compositionally biased region" description="Basic residues" evidence="5">
    <location>
        <begin position="379"/>
        <end position="388"/>
    </location>
</feature>
<comment type="function">
    <text evidence="1">Involved in the biogenesis of the 60S ribosomal subunit.</text>
</comment>
<feature type="region of interest" description="Disordered" evidence="5">
    <location>
        <begin position="360"/>
        <end position="388"/>
    </location>
</feature>
<sequence length="388" mass="42257">MAAQRWLTGDELGNIKSLKVSLNSPPEINLLNSAKAPVTALSVASSASTSKPLAAAYADGSLEAFLLQNDELKLVHRWNETRIKSGHKFVGLQATEKGIYSCTSNGALRFTHAGDDTKHTLGSLPSRLCDWRLATDEATFAYGGDEVELSLWDAERALVSKQVSSPDSIGSKRKRDQLFAGEMWRAKNIANDGLGLRQPVRITSLAFLSSSTSLLTGTQFGDVRRYDTRARRPVSNWKGVGKMGGIKVIEKGHAEHEAFLGDHGCNLLSLDLRNGRVLYSYKGLSGAVTSVAPSPSLLVSTSLDRYSRIHSTFPPPSEAGQNQDNKGQVVDKVFMTSVPTVVVWDGNAALSPVPEIDAADDNVWDGMQSVEDETDTELKRRKRQRNTE</sequence>
<evidence type="ECO:0000256" key="2">
    <source>
        <dbReference type="ARBA" id="ARBA00007861"/>
    </source>
</evidence>
<accession>A0AAD6UBD9</accession>
<dbReference type="Gene3D" id="2.130.10.10">
    <property type="entry name" value="YVTN repeat-like/Quinoprotein amine dehydrogenase"/>
    <property type="match status" value="1"/>
</dbReference>
<proteinExistence type="inferred from homology"/>
<dbReference type="SUPFAM" id="SSF50978">
    <property type="entry name" value="WD40 repeat-like"/>
    <property type="match status" value="1"/>
</dbReference>
<dbReference type="PANTHER" id="PTHR16038">
    <property type="entry name" value="NOP SEVEN ASSOCIATED PROTEIN 1"/>
    <property type="match status" value="1"/>
</dbReference>
<comment type="caution">
    <text evidence="6">The sequence shown here is derived from an EMBL/GenBank/DDBJ whole genome shotgun (WGS) entry which is preliminary data.</text>
</comment>
<evidence type="ECO:0000256" key="1">
    <source>
        <dbReference type="ARBA" id="ARBA00002889"/>
    </source>
</evidence>
<protein>
    <recommendedName>
        <fullName evidence="4">Ribosome biogenesis protein NSA1</fullName>
    </recommendedName>
</protein>
<dbReference type="AlphaFoldDB" id="A0AAD6UBD9"/>
<name>A0AAD6UBD9_9AGAR</name>
<dbReference type="EMBL" id="JARJCN010000009">
    <property type="protein sequence ID" value="KAJ7097974.1"/>
    <property type="molecule type" value="Genomic_DNA"/>
</dbReference>
<comment type="similarity">
    <text evidence="2">Belongs to the NSA1 family.</text>
</comment>
<evidence type="ECO:0000256" key="5">
    <source>
        <dbReference type="SAM" id="MobiDB-lite"/>
    </source>
</evidence>
<dbReference type="CDD" id="cd22857">
    <property type="entry name" value="WDR74"/>
    <property type="match status" value="1"/>
</dbReference>
<evidence type="ECO:0000313" key="7">
    <source>
        <dbReference type="Proteomes" id="UP001222325"/>
    </source>
</evidence>
<evidence type="ECO:0000256" key="3">
    <source>
        <dbReference type="ARBA" id="ARBA00011187"/>
    </source>
</evidence>
<dbReference type="GO" id="GO:0030687">
    <property type="term" value="C:preribosome, large subunit precursor"/>
    <property type="evidence" value="ECO:0007669"/>
    <property type="project" value="TreeGrafter"/>
</dbReference>